<evidence type="ECO:0000256" key="1">
    <source>
        <dbReference type="ARBA" id="ARBA00004141"/>
    </source>
</evidence>
<dbReference type="Pfam" id="PF06011">
    <property type="entry name" value="TRP"/>
    <property type="match status" value="1"/>
</dbReference>
<dbReference type="AlphaFoldDB" id="A0AAV5RP58"/>
<dbReference type="InterPro" id="IPR010308">
    <property type="entry name" value="TRP_C"/>
</dbReference>
<accession>A0AAV5RP58</accession>
<evidence type="ECO:0000256" key="2">
    <source>
        <dbReference type="ARBA" id="ARBA00010642"/>
    </source>
</evidence>
<evidence type="ECO:0000256" key="6">
    <source>
        <dbReference type="ARBA" id="ARBA00023136"/>
    </source>
</evidence>
<dbReference type="SMART" id="SM01320">
    <property type="entry name" value="TRP_N"/>
    <property type="match status" value="1"/>
</dbReference>
<feature type="domain" description="ML-like" evidence="9">
    <location>
        <begin position="21"/>
        <end position="164"/>
    </location>
</feature>
<sequence>MRSLLHVVMLLWASVAYASEKQLQTSALLSCQQSTEFSAQKFDITFYPSNRSAQVDVEFTSAIDGNFTVDLVVYAFGINIFTTSISGCDISDTICPISPGRFDVSTNLTLPEKYTKEIPGIAYTFPDIDAWVIAKAYYVGTDGKKNGSSIACLEAQISNGKTVKHSYVSWITFGIIIFGVLVSGAAALWGHVSTASHIIANSVSLFAYFQTTATIGMMAVEKCPPIAAAWCQNFMWTMGIISVEFMQTILTWYVRSTGGTPTVILANKDEISTAVYKRSLDDPGQFGLSLSDFVNLGQTVLDPETNKIERLIKRVAADSNSTTTNERDSGLLGKTLIVQGIKRVAYLGNIELTNFFLTGATFFIFIGIAITFIALSLKGIIELLVRTGAINNERFAEFRANHISNTKGVLFRYFVVGFTQLSLLCLWEFYSRDSVATVVDACVLFAVVLISLSLGATKVLAYGRKSKQMFDNPSSILFGNPEVLNRWGFLYVQYSLTSYYFLIPYLIFNFARSATIGLGQSNGKAQAIVFLVIEVIYCIVICCTRPFMDKKSNAVNISISVFSIVNAIFFLFFSRIFGSKVDAAASIMGLIYFVMNAIVSLAFLILIIFDCIWVIIHPRPDTRYQPVNDDRNLYLPPSMDQKDDTELADLGAAARDGYHMSYLHYDPSSSDLDSFRHAQSIEDRSGSDYISGTAANNFQNYREMQSQDMMNNRHGPEDKLL</sequence>
<dbReference type="GO" id="GO:0055085">
    <property type="term" value="P:transmembrane transport"/>
    <property type="evidence" value="ECO:0007669"/>
    <property type="project" value="TreeGrafter"/>
</dbReference>
<feature type="chain" id="PRO_5043562886" evidence="8">
    <location>
        <begin position="19"/>
        <end position="721"/>
    </location>
</feature>
<reference evidence="10 11" key="1">
    <citation type="journal article" date="2023" name="Elife">
        <title>Identification of key yeast species and microbe-microbe interactions impacting larval growth of Drosophila in the wild.</title>
        <authorList>
            <person name="Mure A."/>
            <person name="Sugiura Y."/>
            <person name="Maeda R."/>
            <person name="Honda K."/>
            <person name="Sakurai N."/>
            <person name="Takahashi Y."/>
            <person name="Watada M."/>
            <person name="Katoh T."/>
            <person name="Gotoh A."/>
            <person name="Gotoh Y."/>
            <person name="Taniguchi I."/>
            <person name="Nakamura K."/>
            <person name="Hayashi T."/>
            <person name="Katayama T."/>
            <person name="Uemura T."/>
            <person name="Hattori Y."/>
        </authorList>
    </citation>
    <scope>NUCLEOTIDE SEQUENCE [LARGE SCALE GENOMIC DNA]</scope>
    <source>
        <strain evidence="10 11">SB-73</strain>
    </source>
</reference>
<dbReference type="PANTHER" id="PTHR31145:SF2">
    <property type="entry name" value="FLAVIN CARRIER PROTEIN 2"/>
    <property type="match status" value="1"/>
</dbReference>
<evidence type="ECO:0000313" key="10">
    <source>
        <dbReference type="EMBL" id="GMM52902.1"/>
    </source>
</evidence>
<dbReference type="InterPro" id="IPR040241">
    <property type="entry name" value="TRP_Flc/Pkd2-like"/>
</dbReference>
<evidence type="ECO:0000256" key="5">
    <source>
        <dbReference type="ARBA" id="ARBA00022989"/>
    </source>
</evidence>
<dbReference type="PANTHER" id="PTHR31145">
    <property type="entry name" value="INTEGRAL MEMBRANE PROTEIN (AFU_ORTHOLOGUE AFUA_7G01610)"/>
    <property type="match status" value="1"/>
</dbReference>
<protein>
    <submittedName>
        <fullName evidence="10">Flavin adenine dinucleotide transporter</fullName>
    </submittedName>
</protein>
<comment type="subcellular location">
    <subcellularLocation>
        <location evidence="1">Membrane</location>
        <topology evidence="1">Multi-pass membrane protein</topology>
    </subcellularLocation>
</comment>
<feature type="transmembrane region" description="Helical" evidence="7">
    <location>
        <begin position="590"/>
        <end position="616"/>
    </location>
</feature>
<keyword evidence="6 7" id="KW-0472">Membrane</keyword>
<evidence type="ECO:0000256" key="3">
    <source>
        <dbReference type="ARBA" id="ARBA00022692"/>
    </source>
</evidence>
<evidence type="ECO:0000256" key="7">
    <source>
        <dbReference type="SAM" id="Phobius"/>
    </source>
</evidence>
<name>A0AAV5RP58_STABA</name>
<dbReference type="InterPro" id="IPR032800">
    <property type="entry name" value="TRP_N"/>
</dbReference>
<evidence type="ECO:0000313" key="11">
    <source>
        <dbReference type="Proteomes" id="UP001362899"/>
    </source>
</evidence>
<keyword evidence="3 7" id="KW-0812">Transmembrane</keyword>
<dbReference type="EMBL" id="BTGC01000008">
    <property type="protein sequence ID" value="GMM52902.1"/>
    <property type="molecule type" value="Genomic_DNA"/>
</dbReference>
<evidence type="ECO:0000256" key="8">
    <source>
        <dbReference type="SAM" id="SignalP"/>
    </source>
</evidence>
<keyword evidence="5 7" id="KW-1133">Transmembrane helix</keyword>
<feature type="transmembrane region" description="Helical" evidence="7">
    <location>
        <begin position="167"/>
        <end position="189"/>
    </location>
</feature>
<dbReference type="GO" id="GO:0009272">
    <property type="term" value="P:fungal-type cell wall biogenesis"/>
    <property type="evidence" value="ECO:0007669"/>
    <property type="project" value="TreeGrafter"/>
</dbReference>
<gene>
    <name evidence="10" type="ORF">DASB73_038650</name>
</gene>
<comment type="similarity">
    <text evidence="2">Belongs to the transient receptor potential (TRP) ion channel family.</text>
</comment>
<evidence type="ECO:0000256" key="4">
    <source>
        <dbReference type="ARBA" id="ARBA00022729"/>
    </source>
</evidence>
<feature type="transmembrane region" description="Helical" evidence="7">
    <location>
        <begin position="528"/>
        <end position="548"/>
    </location>
</feature>
<keyword evidence="4 8" id="KW-0732">Signal</keyword>
<dbReference type="GO" id="GO:0016020">
    <property type="term" value="C:membrane"/>
    <property type="evidence" value="ECO:0007669"/>
    <property type="project" value="UniProtKB-SubCell"/>
</dbReference>
<evidence type="ECO:0000259" key="9">
    <source>
        <dbReference type="SMART" id="SM01320"/>
    </source>
</evidence>
<comment type="caution">
    <text evidence="10">The sequence shown here is derived from an EMBL/GenBank/DDBJ whole genome shotgun (WGS) entry which is preliminary data.</text>
</comment>
<proteinExistence type="inferred from homology"/>
<keyword evidence="11" id="KW-1185">Reference proteome</keyword>
<dbReference type="Proteomes" id="UP001362899">
    <property type="component" value="Unassembled WGS sequence"/>
</dbReference>
<feature type="transmembrane region" description="Helical" evidence="7">
    <location>
        <begin position="488"/>
        <end position="508"/>
    </location>
</feature>
<feature type="transmembrane region" description="Helical" evidence="7">
    <location>
        <begin position="554"/>
        <end position="578"/>
    </location>
</feature>
<feature type="transmembrane region" description="Helical" evidence="7">
    <location>
        <begin position="442"/>
        <end position="463"/>
    </location>
</feature>
<feature type="transmembrane region" description="Helical" evidence="7">
    <location>
        <begin position="352"/>
        <end position="375"/>
    </location>
</feature>
<feature type="signal peptide" evidence="8">
    <location>
        <begin position="1"/>
        <end position="18"/>
    </location>
</feature>
<feature type="transmembrane region" description="Helical" evidence="7">
    <location>
        <begin position="410"/>
        <end position="430"/>
    </location>
</feature>
<dbReference type="Pfam" id="PF14558">
    <property type="entry name" value="TRP_N"/>
    <property type="match status" value="1"/>
</dbReference>
<organism evidence="10 11">
    <name type="scientific">Starmerella bacillaris</name>
    <name type="common">Yeast</name>
    <name type="synonym">Candida zemplinina</name>
    <dbReference type="NCBI Taxonomy" id="1247836"/>
    <lineage>
        <taxon>Eukaryota</taxon>
        <taxon>Fungi</taxon>
        <taxon>Dikarya</taxon>
        <taxon>Ascomycota</taxon>
        <taxon>Saccharomycotina</taxon>
        <taxon>Dipodascomycetes</taxon>
        <taxon>Dipodascales</taxon>
        <taxon>Trichomonascaceae</taxon>
        <taxon>Starmerella</taxon>
    </lineage>
</organism>